<reference evidence="9" key="1">
    <citation type="submission" date="2024-02" db="EMBL/GenBank/DDBJ databases">
        <authorList>
            <consortium name="ELIXIR-Norway"/>
            <consortium name="Elixir Norway"/>
        </authorList>
    </citation>
    <scope>NUCLEOTIDE SEQUENCE</scope>
</reference>
<keyword evidence="10" id="KW-1185">Reference proteome</keyword>
<keyword evidence="5 6" id="KW-0472">Membrane</keyword>
<sequence>MASKPGVWSDWPWQSLGAWKYTLFAPFVVKAIHENFWGGLHWQLHGGGGDNWCLHMLIIAALRYLNGQLWMNLSRCYYLTSKYQIQTKGITFEQVDRENSWDDNILLHAIVGTMVHELVPGFTFTACKFWDPVGILILLLLHVGPVEYVYYWAHRALHHHYLFSRYHSHHHSSFVTEPVTGTVHPFAEHLLYLLIIYIPLVGTWLLGRASMSMFYVYAIGFDFMNAMGHCNFEFMPACLLRAFPLLKYLVYTPSYHSLHHSRVHTNFCLFMPIYDYLGGTVDASSDELHASVRRKKRKTEFVYLMHATELLSIFHLLPWGIPSFAAWPLNTSSQWYVWPLWPLTLPVMALLWLFGQAFVSDNYQLPTLRTQTWVIPRFGFQYYLPFEKKHINKLIDRAIIEAEQEGARVICLGALNKSESLNGGGELFVNKHKHLRIRVVNGNTLTAAIILNTLPNDLKEVFLTGATSNLSQAIAIYLCRKGVRVMMLTQSQDLYESILTEVPIGYRQNLVQVTKYQDGQNCPVWVVGKWATPSDQKWAPPHTHFHQFVIPPIIESRLDCTYGKLAGIQLPKDIKGMRSCEMSMPRGVVHACHAGGLVHSLEGWMHHEVGTIDVDRIDVTWNAALQHGFKPV</sequence>
<feature type="transmembrane region" description="Helical" evidence="6">
    <location>
        <begin position="341"/>
        <end position="359"/>
    </location>
</feature>
<evidence type="ECO:0000313" key="9">
    <source>
        <dbReference type="EMBL" id="CAK9209698.1"/>
    </source>
</evidence>
<evidence type="ECO:0008006" key="11">
    <source>
        <dbReference type="Google" id="ProtNLM"/>
    </source>
</evidence>
<dbReference type="InterPro" id="IPR021940">
    <property type="entry name" value="CER1-like_C"/>
</dbReference>
<dbReference type="InterPro" id="IPR006694">
    <property type="entry name" value="Fatty_acid_hydroxylase"/>
</dbReference>
<dbReference type="PANTHER" id="PTHR11863">
    <property type="entry name" value="STEROL DESATURASE"/>
    <property type="match status" value="1"/>
</dbReference>
<comment type="subcellular location">
    <subcellularLocation>
        <location evidence="1">Membrane</location>
        <topology evidence="1">Multi-pass membrane protein</topology>
    </subcellularLocation>
</comment>
<dbReference type="Pfam" id="PF12076">
    <property type="entry name" value="CER1-like_C"/>
    <property type="match status" value="1"/>
</dbReference>
<dbReference type="Pfam" id="PF04116">
    <property type="entry name" value="FA_hydroxylase"/>
    <property type="match status" value="1"/>
</dbReference>
<dbReference type="InterPro" id="IPR050307">
    <property type="entry name" value="Sterol_Desaturase_Related"/>
</dbReference>
<evidence type="ECO:0000259" key="7">
    <source>
        <dbReference type="Pfam" id="PF04116"/>
    </source>
</evidence>
<dbReference type="Proteomes" id="UP001497512">
    <property type="component" value="Chromosome 17"/>
</dbReference>
<evidence type="ECO:0000256" key="3">
    <source>
        <dbReference type="ARBA" id="ARBA00022692"/>
    </source>
</evidence>
<evidence type="ECO:0000256" key="6">
    <source>
        <dbReference type="SAM" id="Phobius"/>
    </source>
</evidence>
<evidence type="ECO:0000256" key="4">
    <source>
        <dbReference type="ARBA" id="ARBA00022989"/>
    </source>
</evidence>
<feature type="domain" description="Very-long-chain aldehyde decarbonylase CER1-like C-terminal" evidence="8">
    <location>
        <begin position="461"/>
        <end position="631"/>
    </location>
</feature>
<evidence type="ECO:0000313" key="10">
    <source>
        <dbReference type="Proteomes" id="UP001497512"/>
    </source>
</evidence>
<proteinExistence type="inferred from homology"/>
<protein>
    <recommendedName>
        <fullName evidence="11">Aldehyde oxygenase (deformylating)</fullName>
    </recommendedName>
</protein>
<feature type="transmembrane region" description="Helical" evidence="6">
    <location>
        <begin position="301"/>
        <end position="321"/>
    </location>
</feature>
<comment type="similarity">
    <text evidence="2">Belongs to the sterol desaturase family.</text>
</comment>
<dbReference type="EMBL" id="OZ019909">
    <property type="protein sequence ID" value="CAK9209698.1"/>
    <property type="molecule type" value="Genomic_DNA"/>
</dbReference>
<evidence type="ECO:0000256" key="2">
    <source>
        <dbReference type="ARBA" id="ARBA00009324"/>
    </source>
</evidence>
<evidence type="ECO:0000256" key="1">
    <source>
        <dbReference type="ARBA" id="ARBA00004141"/>
    </source>
</evidence>
<keyword evidence="3 6" id="KW-0812">Transmembrane</keyword>
<feature type="transmembrane region" description="Helical" evidence="6">
    <location>
        <begin position="133"/>
        <end position="153"/>
    </location>
</feature>
<feature type="domain" description="Fatty acid hydroxylase" evidence="7">
    <location>
        <begin position="141"/>
        <end position="280"/>
    </location>
</feature>
<gene>
    <name evidence="9" type="ORF">CSSPTR1EN2_LOCUS9987</name>
</gene>
<accession>A0ABP0U1N4</accession>
<evidence type="ECO:0000259" key="8">
    <source>
        <dbReference type="Pfam" id="PF12076"/>
    </source>
</evidence>
<organism evidence="9 10">
    <name type="scientific">Sphagnum troendelagicum</name>
    <dbReference type="NCBI Taxonomy" id="128251"/>
    <lineage>
        <taxon>Eukaryota</taxon>
        <taxon>Viridiplantae</taxon>
        <taxon>Streptophyta</taxon>
        <taxon>Embryophyta</taxon>
        <taxon>Bryophyta</taxon>
        <taxon>Sphagnophytina</taxon>
        <taxon>Sphagnopsida</taxon>
        <taxon>Sphagnales</taxon>
        <taxon>Sphagnaceae</taxon>
        <taxon>Sphagnum</taxon>
    </lineage>
</organism>
<evidence type="ECO:0000256" key="5">
    <source>
        <dbReference type="ARBA" id="ARBA00023136"/>
    </source>
</evidence>
<name>A0ABP0U1N4_9BRYO</name>
<keyword evidence="4 6" id="KW-1133">Transmembrane helix</keyword>
<feature type="transmembrane region" description="Helical" evidence="6">
    <location>
        <begin position="189"/>
        <end position="207"/>
    </location>
</feature>